<evidence type="ECO:0000256" key="1">
    <source>
        <dbReference type="SAM" id="Phobius"/>
    </source>
</evidence>
<gene>
    <name evidence="2" type="ORF">M6B38_277400</name>
</gene>
<sequence length="61" mass="7117">MIEYLCHVQYDATQSMIHSLYISLPLCYHLINFLLLDVAVRSHSSWTKTCMPLLTLFSNLQ</sequence>
<keyword evidence="1" id="KW-1133">Transmembrane helix</keyword>
<reference evidence="2" key="1">
    <citation type="journal article" date="2023" name="GigaByte">
        <title>Genome assembly of the bearded iris, Iris pallida Lam.</title>
        <authorList>
            <person name="Bruccoleri R.E."/>
            <person name="Oakeley E.J."/>
            <person name="Faust A.M.E."/>
            <person name="Altorfer M."/>
            <person name="Dessus-Babus S."/>
            <person name="Burckhardt D."/>
            <person name="Oertli M."/>
            <person name="Naumann U."/>
            <person name="Petersen F."/>
            <person name="Wong J."/>
        </authorList>
    </citation>
    <scope>NUCLEOTIDE SEQUENCE</scope>
    <source>
        <strain evidence="2">GSM-AAB239-AS_SAM_17_03QT</strain>
    </source>
</reference>
<keyword evidence="1" id="KW-0472">Membrane</keyword>
<evidence type="ECO:0000313" key="3">
    <source>
        <dbReference type="Proteomes" id="UP001140949"/>
    </source>
</evidence>
<keyword evidence="3" id="KW-1185">Reference proteome</keyword>
<keyword evidence="1" id="KW-0812">Transmembrane</keyword>
<dbReference type="Proteomes" id="UP001140949">
    <property type="component" value="Unassembled WGS sequence"/>
</dbReference>
<organism evidence="2 3">
    <name type="scientific">Iris pallida</name>
    <name type="common">Sweet iris</name>
    <dbReference type="NCBI Taxonomy" id="29817"/>
    <lineage>
        <taxon>Eukaryota</taxon>
        <taxon>Viridiplantae</taxon>
        <taxon>Streptophyta</taxon>
        <taxon>Embryophyta</taxon>
        <taxon>Tracheophyta</taxon>
        <taxon>Spermatophyta</taxon>
        <taxon>Magnoliopsida</taxon>
        <taxon>Liliopsida</taxon>
        <taxon>Asparagales</taxon>
        <taxon>Iridaceae</taxon>
        <taxon>Iridoideae</taxon>
        <taxon>Irideae</taxon>
        <taxon>Iris</taxon>
    </lineage>
</organism>
<protein>
    <submittedName>
        <fullName evidence="2">Glutamine synthetase, chloroplastic</fullName>
    </submittedName>
</protein>
<dbReference type="AlphaFoldDB" id="A0AAX6I3Z1"/>
<feature type="transmembrane region" description="Helical" evidence="1">
    <location>
        <begin position="20"/>
        <end position="40"/>
    </location>
</feature>
<accession>A0AAX6I3Z1</accession>
<evidence type="ECO:0000313" key="2">
    <source>
        <dbReference type="EMBL" id="KAJ6847567.1"/>
    </source>
</evidence>
<proteinExistence type="predicted"/>
<name>A0AAX6I3Z1_IRIPA</name>
<reference evidence="2" key="2">
    <citation type="submission" date="2023-04" db="EMBL/GenBank/DDBJ databases">
        <authorList>
            <person name="Bruccoleri R.E."/>
            <person name="Oakeley E.J."/>
            <person name="Faust A.-M."/>
            <person name="Dessus-Babus S."/>
            <person name="Altorfer M."/>
            <person name="Burckhardt D."/>
            <person name="Oertli M."/>
            <person name="Naumann U."/>
            <person name="Petersen F."/>
            <person name="Wong J."/>
        </authorList>
    </citation>
    <scope>NUCLEOTIDE SEQUENCE</scope>
    <source>
        <strain evidence="2">GSM-AAB239-AS_SAM_17_03QT</strain>
        <tissue evidence="2">Leaf</tissue>
    </source>
</reference>
<comment type="caution">
    <text evidence="2">The sequence shown here is derived from an EMBL/GenBank/DDBJ whole genome shotgun (WGS) entry which is preliminary data.</text>
</comment>
<dbReference type="EMBL" id="JANAVB010005397">
    <property type="protein sequence ID" value="KAJ6847567.1"/>
    <property type="molecule type" value="Genomic_DNA"/>
</dbReference>